<name>A0A090L8E0_STRRB</name>
<evidence type="ECO:0000313" key="7">
    <source>
        <dbReference type="WBParaSite" id="SRAE_1000198300.1"/>
    </source>
</evidence>
<dbReference type="CDD" id="cd01428">
    <property type="entry name" value="ADK"/>
    <property type="match status" value="2"/>
</dbReference>
<accession>A0A090L8E0</accession>
<feature type="region of interest" description="Disordered" evidence="4">
    <location>
        <begin position="79"/>
        <end position="114"/>
    </location>
</feature>
<feature type="compositionally biased region" description="Polar residues" evidence="4">
    <location>
        <begin position="434"/>
        <end position="445"/>
    </location>
</feature>
<gene>
    <name evidence="5 7 8" type="ORF">SRAE_1000198300</name>
</gene>
<sequence length="744" mass="83974">MTGLIYNKPDNPIEFIEISIAKIKNDPSLALKWDSFVDSEHLPSLKPSAYPLSNTYKNNKTLVKNESAGTVKKSEIIDERVPRLQSSHSNKFSSSVKSKHSENKSIKDLDSPKTNRERCASVMKAAEIAQIPNVPIILFMGGPGGGKTKHAARIRESMENKGLIHICMPDLIKMAINRYSDKYPEWKNAGEKYSRGELIPNYLALQLIKAEMGRYQNAKAFFLEGFPREAQQVEDFEREVAPVNMALILDYDEGTLRSHMEKRGLSLEVINCKINEFKKKTLPSAKYFDDQGLLHLIPGENSNEEIFDKLSVLVNEAMEYGIPIKQINSPVHIEKKVESRNTSSKSKKSDNSITSEKKRSFESEKKMTKQITKTDSMATINSRKSNDSRGTPSTPAEYNLRNERNLNNKENDTISVNNDTNSIKTENKNEHNIESNIVASNSSHVIIQPETPKEEKNIEDEVMNREVTSDTRPSTLSQRPPSSTIKTVTAVIEKNERNNTGENKNSPSITPTLTAKEGITINVPVILIIGPPGSNKTEISNKISQKYEGFTYLSMGELLRNMVEENKNDELWQRIGKKMEVGEMIPMKICRELLFSALTKHVSTAWGFVIEGYPRSLPQLSDYETHGIRLDLAILIDCTEQFCIENLSKRFNIDDSSKKRPDDDPDIVKARLEHFKQNNLPMLKALDDTGKLRVVRIEYKIDGDTETEQIFNNITDIIDTAIFVEENNAGKGLSTGNSNNTHED</sequence>
<dbReference type="CTD" id="36376090"/>
<evidence type="ECO:0000313" key="5">
    <source>
        <dbReference type="EMBL" id="CEF63725.1"/>
    </source>
</evidence>
<dbReference type="OMA" id="NWGYVIE"/>
<feature type="compositionally biased region" description="Basic and acidic residues" evidence="4">
    <location>
        <begin position="400"/>
        <end position="412"/>
    </location>
</feature>
<proteinExistence type="inferred from homology"/>
<evidence type="ECO:0000256" key="1">
    <source>
        <dbReference type="ARBA" id="ARBA00022679"/>
    </source>
</evidence>
<dbReference type="OrthoDB" id="442176at2759"/>
<dbReference type="HAMAP" id="MF_00235">
    <property type="entry name" value="Adenylate_kinase_Adk"/>
    <property type="match status" value="1"/>
</dbReference>
<evidence type="ECO:0000256" key="2">
    <source>
        <dbReference type="ARBA" id="ARBA00022741"/>
    </source>
</evidence>
<feature type="compositionally biased region" description="Polar residues" evidence="4">
    <location>
        <begin position="413"/>
        <end position="424"/>
    </location>
</feature>
<dbReference type="GeneID" id="36376090"/>
<dbReference type="EMBL" id="LN609528">
    <property type="protein sequence ID" value="CEF63725.1"/>
    <property type="molecule type" value="Genomic_DNA"/>
</dbReference>
<dbReference type="InterPro" id="IPR000850">
    <property type="entry name" value="Adenylat/UMP-CMP_kin"/>
</dbReference>
<protein>
    <submittedName>
        <fullName evidence="5">Adenylate kinase/UMP-CMP kinase family and P-loop containing nucleoside triphosphate hydrolase domain-containing protein</fullName>
    </submittedName>
</protein>
<keyword evidence="3 5" id="KW-0418">Kinase</keyword>
<dbReference type="AlphaFoldDB" id="A0A090L8E0"/>
<dbReference type="SUPFAM" id="SSF52540">
    <property type="entry name" value="P-loop containing nucleoside triphosphate hydrolases"/>
    <property type="match status" value="2"/>
</dbReference>
<dbReference type="GO" id="GO:0005524">
    <property type="term" value="F:ATP binding"/>
    <property type="evidence" value="ECO:0007669"/>
    <property type="project" value="InterPro"/>
</dbReference>
<evidence type="ECO:0000256" key="3">
    <source>
        <dbReference type="ARBA" id="ARBA00022777"/>
    </source>
</evidence>
<dbReference type="GO" id="GO:0016787">
    <property type="term" value="F:hydrolase activity"/>
    <property type="evidence" value="ECO:0007669"/>
    <property type="project" value="UniProtKB-KW"/>
</dbReference>
<reference evidence="7" key="2">
    <citation type="submission" date="2020-12" db="UniProtKB">
        <authorList>
            <consortium name="WormBaseParasite"/>
        </authorList>
    </citation>
    <scope>IDENTIFICATION</scope>
</reference>
<dbReference type="GO" id="GO:0019205">
    <property type="term" value="F:nucleobase-containing compound kinase activity"/>
    <property type="evidence" value="ECO:0007669"/>
    <property type="project" value="InterPro"/>
</dbReference>
<feature type="region of interest" description="Disordered" evidence="4">
    <location>
        <begin position="335"/>
        <end position="485"/>
    </location>
</feature>
<feature type="compositionally biased region" description="Basic and acidic residues" evidence="4">
    <location>
        <begin position="99"/>
        <end position="114"/>
    </location>
</feature>
<dbReference type="PANTHER" id="PTHR23359">
    <property type="entry name" value="NUCLEOTIDE KINASE"/>
    <property type="match status" value="1"/>
</dbReference>
<evidence type="ECO:0000313" key="6">
    <source>
        <dbReference type="Proteomes" id="UP000035682"/>
    </source>
</evidence>
<reference evidence="5 6" key="1">
    <citation type="submission" date="2014-09" db="EMBL/GenBank/DDBJ databases">
        <authorList>
            <person name="Martin A.A."/>
        </authorList>
    </citation>
    <scope>NUCLEOTIDE SEQUENCE</scope>
    <source>
        <strain evidence="6">ED321</strain>
        <strain evidence="5">ED321 Heterogonic</strain>
    </source>
</reference>
<feature type="compositionally biased region" description="Polar residues" evidence="4">
    <location>
        <begin position="470"/>
        <end position="485"/>
    </location>
</feature>
<dbReference type="InterPro" id="IPR027417">
    <property type="entry name" value="P-loop_NTPase"/>
</dbReference>
<keyword evidence="1" id="KW-0808">Transferase</keyword>
<evidence type="ECO:0000313" key="8">
    <source>
        <dbReference type="WormBase" id="SRAE_1000198300"/>
    </source>
</evidence>
<dbReference type="WBParaSite" id="SRAE_1000198300.1">
    <property type="protein sequence ID" value="SRAE_1000198300.1"/>
    <property type="gene ID" value="WBGene00258595"/>
</dbReference>
<dbReference type="Proteomes" id="UP000035682">
    <property type="component" value="Unplaced"/>
</dbReference>
<dbReference type="WormBase" id="SRAE_1000198300">
    <property type="protein sequence ID" value="SRP01891"/>
    <property type="gene ID" value="WBGene00258595"/>
</dbReference>
<keyword evidence="6" id="KW-1185">Reference proteome</keyword>
<evidence type="ECO:0000256" key="4">
    <source>
        <dbReference type="SAM" id="MobiDB-lite"/>
    </source>
</evidence>
<dbReference type="Pfam" id="PF00406">
    <property type="entry name" value="ADK"/>
    <property type="match status" value="2"/>
</dbReference>
<dbReference type="GO" id="GO:0006139">
    <property type="term" value="P:nucleobase-containing compound metabolic process"/>
    <property type="evidence" value="ECO:0007669"/>
    <property type="project" value="InterPro"/>
</dbReference>
<keyword evidence="5" id="KW-0378">Hydrolase</keyword>
<feature type="compositionally biased region" description="Basic and acidic residues" evidence="4">
    <location>
        <begin position="347"/>
        <end position="367"/>
    </location>
</feature>
<feature type="compositionally biased region" description="Low complexity" evidence="4">
    <location>
        <begin position="86"/>
        <end position="96"/>
    </location>
</feature>
<dbReference type="RefSeq" id="XP_024502926.1">
    <property type="nucleotide sequence ID" value="XM_024649005.1"/>
</dbReference>
<dbReference type="PRINTS" id="PR00094">
    <property type="entry name" value="ADENYLTKNASE"/>
</dbReference>
<keyword evidence="2" id="KW-0547">Nucleotide-binding</keyword>
<dbReference type="Gene3D" id="3.40.50.300">
    <property type="entry name" value="P-loop containing nucleotide triphosphate hydrolases"/>
    <property type="match status" value="2"/>
</dbReference>
<dbReference type="STRING" id="34506.A0A090L8E0"/>
<organism evidence="5">
    <name type="scientific">Strongyloides ratti</name>
    <name type="common">Parasitic roundworm</name>
    <dbReference type="NCBI Taxonomy" id="34506"/>
    <lineage>
        <taxon>Eukaryota</taxon>
        <taxon>Metazoa</taxon>
        <taxon>Ecdysozoa</taxon>
        <taxon>Nematoda</taxon>
        <taxon>Chromadorea</taxon>
        <taxon>Rhabditida</taxon>
        <taxon>Tylenchina</taxon>
        <taxon>Panagrolaimomorpha</taxon>
        <taxon>Strongyloidoidea</taxon>
        <taxon>Strongyloididae</taxon>
        <taxon>Strongyloides</taxon>
    </lineage>
</organism>
<feature type="compositionally biased region" description="Polar residues" evidence="4">
    <location>
        <begin position="369"/>
        <end position="396"/>
    </location>
</feature>